<gene>
    <name evidence="3" type="ORF">MKK02DRAFT_42457</name>
</gene>
<evidence type="ECO:0000313" key="3">
    <source>
        <dbReference type="EMBL" id="KAI9638071.1"/>
    </source>
</evidence>
<keyword evidence="4" id="KW-1185">Reference proteome</keyword>
<feature type="region of interest" description="Disordered" evidence="1">
    <location>
        <begin position="35"/>
        <end position="113"/>
    </location>
</feature>
<comment type="caution">
    <text evidence="3">The sequence shown here is derived from an EMBL/GenBank/DDBJ whole genome shotgun (WGS) entry which is preliminary data.</text>
</comment>
<proteinExistence type="predicted"/>
<accession>A0AA38LXZ5</accession>
<dbReference type="RefSeq" id="XP_052947848.1">
    <property type="nucleotide sequence ID" value="XM_053091996.1"/>
</dbReference>
<feature type="compositionally biased region" description="Basic and acidic residues" evidence="1">
    <location>
        <begin position="59"/>
        <end position="71"/>
    </location>
</feature>
<reference evidence="3" key="1">
    <citation type="journal article" date="2022" name="G3 (Bethesda)">
        <title>High quality genome of the basidiomycete yeast Dioszegia hungarica PDD-24b-2 isolated from cloud water.</title>
        <authorList>
            <person name="Jarrige D."/>
            <person name="Haridas S."/>
            <person name="Bleykasten-Grosshans C."/>
            <person name="Joly M."/>
            <person name="Nadalig T."/>
            <person name="Sancelme M."/>
            <person name="Vuilleumier S."/>
            <person name="Grigoriev I.V."/>
            <person name="Amato P."/>
            <person name="Bringel F."/>
        </authorList>
    </citation>
    <scope>NUCLEOTIDE SEQUENCE</scope>
    <source>
        <strain evidence="3">PDD-24b-2</strain>
    </source>
</reference>
<dbReference type="Proteomes" id="UP001164286">
    <property type="component" value="Unassembled WGS sequence"/>
</dbReference>
<evidence type="ECO:0000256" key="1">
    <source>
        <dbReference type="SAM" id="MobiDB-lite"/>
    </source>
</evidence>
<dbReference type="AlphaFoldDB" id="A0AA38LXZ5"/>
<keyword evidence="2" id="KW-0732">Signal</keyword>
<sequence length="139" mass="13248">MNYFTLLMALLPALVLAQDGAGSVNPNPIEKIPDNPAIAAAAASSSTSTSAPPAPSATHSDDKGNNGHGDHPNVVPAMSTSTLAPVPTAGNNATISGGAGGANGTNGTNSTGGAAPWAHTMPVAGLFAVAGAVGAAVLL</sequence>
<evidence type="ECO:0000313" key="4">
    <source>
        <dbReference type="Proteomes" id="UP001164286"/>
    </source>
</evidence>
<name>A0AA38LXZ5_9TREE</name>
<protein>
    <submittedName>
        <fullName evidence="3">Uncharacterized protein</fullName>
    </submittedName>
</protein>
<feature type="compositionally biased region" description="Low complexity" evidence="1">
    <location>
        <begin position="39"/>
        <end position="51"/>
    </location>
</feature>
<feature type="chain" id="PRO_5041271831" evidence="2">
    <location>
        <begin position="18"/>
        <end position="139"/>
    </location>
</feature>
<organism evidence="3 4">
    <name type="scientific">Dioszegia hungarica</name>
    <dbReference type="NCBI Taxonomy" id="4972"/>
    <lineage>
        <taxon>Eukaryota</taxon>
        <taxon>Fungi</taxon>
        <taxon>Dikarya</taxon>
        <taxon>Basidiomycota</taxon>
        <taxon>Agaricomycotina</taxon>
        <taxon>Tremellomycetes</taxon>
        <taxon>Tremellales</taxon>
        <taxon>Bulleribasidiaceae</taxon>
        <taxon>Dioszegia</taxon>
    </lineage>
</organism>
<dbReference type="GeneID" id="77731201"/>
<evidence type="ECO:0000256" key="2">
    <source>
        <dbReference type="SAM" id="SignalP"/>
    </source>
</evidence>
<feature type="signal peptide" evidence="2">
    <location>
        <begin position="1"/>
        <end position="17"/>
    </location>
</feature>
<dbReference type="EMBL" id="JAKWFO010000003">
    <property type="protein sequence ID" value="KAI9638071.1"/>
    <property type="molecule type" value="Genomic_DNA"/>
</dbReference>